<gene>
    <name evidence="8" type="ORF">RSO01_02390</name>
</gene>
<feature type="domain" description="AMP-dependent synthetase/ligase" evidence="6">
    <location>
        <begin position="11"/>
        <end position="371"/>
    </location>
</feature>
<dbReference type="Gene3D" id="3.30.300.30">
    <property type="match status" value="1"/>
</dbReference>
<proteinExistence type="inferred from homology"/>
<dbReference type="SUPFAM" id="SSF56801">
    <property type="entry name" value="Acetyl-CoA synthetase-like"/>
    <property type="match status" value="1"/>
</dbReference>
<dbReference type="Proteomes" id="UP000321058">
    <property type="component" value="Unassembled WGS sequence"/>
</dbReference>
<dbReference type="RefSeq" id="WP_147145330.1">
    <property type="nucleotide sequence ID" value="NZ_BKAJ01000004.1"/>
</dbReference>
<dbReference type="GO" id="GO:0016877">
    <property type="term" value="F:ligase activity, forming carbon-sulfur bonds"/>
    <property type="evidence" value="ECO:0007669"/>
    <property type="project" value="UniProtKB-ARBA"/>
</dbReference>
<evidence type="ECO:0000313" key="8">
    <source>
        <dbReference type="EMBL" id="GEP53073.1"/>
    </source>
</evidence>
<dbReference type="Pfam" id="PF00501">
    <property type="entry name" value="AMP-binding"/>
    <property type="match status" value="1"/>
</dbReference>
<dbReference type="Gene3D" id="3.40.50.12780">
    <property type="entry name" value="N-terminal domain of ligase-like"/>
    <property type="match status" value="1"/>
</dbReference>
<accession>A0A512N2A8</accession>
<dbReference type="FunFam" id="3.30.300.30:FF:000008">
    <property type="entry name" value="2,3-dihydroxybenzoate-AMP ligase"/>
    <property type="match status" value="1"/>
</dbReference>
<dbReference type="PANTHER" id="PTHR43767">
    <property type="entry name" value="LONG-CHAIN-FATTY-ACID--COA LIGASE"/>
    <property type="match status" value="1"/>
</dbReference>
<keyword evidence="2" id="KW-0436">Ligase</keyword>
<feature type="domain" description="AMP-binding enzyme C-terminal" evidence="7">
    <location>
        <begin position="421"/>
        <end position="496"/>
    </location>
</feature>
<evidence type="ECO:0000256" key="5">
    <source>
        <dbReference type="ARBA" id="ARBA00067668"/>
    </source>
</evidence>
<dbReference type="Pfam" id="PF13193">
    <property type="entry name" value="AMP-binding_C"/>
    <property type="match status" value="1"/>
</dbReference>
<dbReference type="PROSITE" id="PS00455">
    <property type="entry name" value="AMP_BINDING"/>
    <property type="match status" value="1"/>
</dbReference>
<evidence type="ECO:0000313" key="9">
    <source>
        <dbReference type="Proteomes" id="UP000321058"/>
    </source>
</evidence>
<evidence type="ECO:0000256" key="4">
    <source>
        <dbReference type="ARBA" id="ARBA00066616"/>
    </source>
</evidence>
<dbReference type="InterPro" id="IPR025110">
    <property type="entry name" value="AMP-bd_C"/>
</dbReference>
<dbReference type="PANTHER" id="PTHR43767:SF7">
    <property type="entry name" value="MEDIUM_LONG-CHAIN-FATTY-ACID--COA LIGASE FADD8"/>
    <property type="match status" value="1"/>
</dbReference>
<dbReference type="InterPro" id="IPR042099">
    <property type="entry name" value="ANL_N_sf"/>
</dbReference>
<dbReference type="InterPro" id="IPR050237">
    <property type="entry name" value="ATP-dep_AMP-bd_enzyme"/>
</dbReference>
<dbReference type="InterPro" id="IPR000873">
    <property type="entry name" value="AMP-dep_synth/lig_dom"/>
</dbReference>
<dbReference type="EMBL" id="BKAJ01000004">
    <property type="protein sequence ID" value="GEP53073.1"/>
    <property type="molecule type" value="Genomic_DNA"/>
</dbReference>
<protein>
    <recommendedName>
        <fullName evidence="5">3-methylmercaptopropionyl-CoA ligase</fullName>
        <ecNumber evidence="4">6.2.1.44</ecNumber>
    </recommendedName>
</protein>
<dbReference type="OrthoDB" id="9803968at2"/>
<reference evidence="8 9" key="1">
    <citation type="submission" date="2019-07" db="EMBL/GenBank/DDBJ databases">
        <title>Whole genome shotgun sequence of Reyranella soli NBRC 108950.</title>
        <authorList>
            <person name="Hosoyama A."/>
            <person name="Uohara A."/>
            <person name="Ohji S."/>
            <person name="Ichikawa N."/>
        </authorList>
    </citation>
    <scope>NUCLEOTIDE SEQUENCE [LARGE SCALE GENOMIC DNA]</scope>
    <source>
        <strain evidence="8 9">NBRC 108950</strain>
    </source>
</reference>
<dbReference type="AlphaFoldDB" id="A0A512N2A8"/>
<dbReference type="InterPro" id="IPR020845">
    <property type="entry name" value="AMP-binding_CS"/>
</dbReference>
<dbReference type="InterPro" id="IPR045851">
    <property type="entry name" value="AMP-bd_C_sf"/>
</dbReference>
<evidence type="ECO:0000259" key="7">
    <source>
        <dbReference type="Pfam" id="PF13193"/>
    </source>
</evidence>
<evidence type="ECO:0000256" key="2">
    <source>
        <dbReference type="ARBA" id="ARBA00022598"/>
    </source>
</evidence>
<comment type="catalytic activity">
    <reaction evidence="3">
        <text>3-(methylsulfanyl)propanoate + ATP + CoA = 3-(methylsulfanyl)propanoyl-CoA + AMP + diphosphate</text>
        <dbReference type="Rhea" id="RHEA:43052"/>
        <dbReference type="ChEBI" id="CHEBI:30616"/>
        <dbReference type="ChEBI" id="CHEBI:33019"/>
        <dbReference type="ChEBI" id="CHEBI:49016"/>
        <dbReference type="ChEBI" id="CHEBI:57287"/>
        <dbReference type="ChEBI" id="CHEBI:82815"/>
        <dbReference type="ChEBI" id="CHEBI:456215"/>
        <dbReference type="EC" id="6.2.1.44"/>
    </reaction>
    <physiologicalReaction direction="left-to-right" evidence="3">
        <dbReference type="Rhea" id="RHEA:43053"/>
    </physiologicalReaction>
</comment>
<evidence type="ECO:0000256" key="1">
    <source>
        <dbReference type="ARBA" id="ARBA00006432"/>
    </source>
</evidence>
<evidence type="ECO:0000256" key="3">
    <source>
        <dbReference type="ARBA" id="ARBA00051915"/>
    </source>
</evidence>
<evidence type="ECO:0000259" key="6">
    <source>
        <dbReference type="Pfam" id="PF00501"/>
    </source>
</evidence>
<sequence length="506" mass="55602">MNIAHLLLGSAREFSTLPALARGTSVHLNYRDLWRKVSVMSMHLTGRFGLKRGDRVAFAMTNCVEAIEVMYAVWHAGLCAVPMNAKLHAKELAFILENSGAKLCFVTPDLADTIAEAAKEAPELKEIVDVTTRSYSFMEVGDPIAMAEAEATDPAWLFYTSGTTGRPKGATLTHRNLLAMTLNYFADVDRPPVGGSIVHAAPISHGSGLWNFAMLARGSVQVCPESGKYEVPETVELMNRWPQCSIFLAPTMVKRLIEHGSVADLKPDALRLVSYGGAPMYVSDLKHALDLLGDKLAQLYGQGESPMTITHLSREMHADRAHPRWEQRLASAGRPDSCVAVKVVDEDGQQLPVGEVGEIIVKGDTVMSGYWNSPEATAKSLRDGWLWTGDVGAFDEEGLLTLKDRSKDMIISGGSNIYPREIEDVLNLHPAVAECSVVGRPHPEWGEEVVAFVVPREGKAVKPGDLDKLCLDNIARFKRPKDYKFIEALPKNNYGKILKTELRKLL</sequence>
<comment type="similarity">
    <text evidence="1">Belongs to the ATP-dependent AMP-binding enzyme family.</text>
</comment>
<keyword evidence="9" id="KW-1185">Reference proteome</keyword>
<organism evidence="8 9">
    <name type="scientific">Reyranella soli</name>
    <dbReference type="NCBI Taxonomy" id="1230389"/>
    <lineage>
        <taxon>Bacteria</taxon>
        <taxon>Pseudomonadati</taxon>
        <taxon>Pseudomonadota</taxon>
        <taxon>Alphaproteobacteria</taxon>
        <taxon>Hyphomicrobiales</taxon>
        <taxon>Reyranellaceae</taxon>
        <taxon>Reyranella</taxon>
    </lineage>
</organism>
<dbReference type="EC" id="6.2.1.44" evidence="4"/>
<comment type="caution">
    <text evidence="8">The sequence shown here is derived from an EMBL/GenBank/DDBJ whole genome shotgun (WGS) entry which is preliminary data.</text>
</comment>
<name>A0A512N2A8_9HYPH</name>